<keyword evidence="7" id="KW-1185">Reference proteome</keyword>
<evidence type="ECO:0000313" key="7">
    <source>
        <dbReference type="Proteomes" id="UP000192596"/>
    </source>
</evidence>
<dbReference type="Gene3D" id="3.90.245.10">
    <property type="entry name" value="Ribonucleoside hydrolase-like"/>
    <property type="match status" value="1"/>
</dbReference>
<feature type="domain" description="Inosine/uridine-preferring nucleoside hydrolase" evidence="5">
    <location>
        <begin position="6"/>
        <end position="389"/>
    </location>
</feature>
<evidence type="ECO:0000256" key="2">
    <source>
        <dbReference type="ARBA" id="ARBA00022801"/>
    </source>
</evidence>
<evidence type="ECO:0000256" key="1">
    <source>
        <dbReference type="ARBA" id="ARBA00009176"/>
    </source>
</evidence>
<dbReference type="STRING" id="1507870.A0A1V8T0B1"/>
<keyword evidence="2" id="KW-0378">Hydrolase</keyword>
<dbReference type="PANTHER" id="PTHR12304">
    <property type="entry name" value="INOSINE-URIDINE PREFERRING NUCLEOSIDE HYDROLASE"/>
    <property type="match status" value="1"/>
</dbReference>
<evidence type="ECO:0000256" key="3">
    <source>
        <dbReference type="ARBA" id="ARBA00023295"/>
    </source>
</evidence>
<reference evidence="7" key="1">
    <citation type="submission" date="2017-03" db="EMBL/GenBank/DDBJ databases">
        <title>Genomes of endolithic fungi from Antarctica.</title>
        <authorList>
            <person name="Coleine C."/>
            <person name="Masonjones S."/>
            <person name="Stajich J.E."/>
        </authorList>
    </citation>
    <scope>NUCLEOTIDE SEQUENCE [LARGE SCALE GENOMIC DNA]</scope>
    <source>
        <strain evidence="7">CCFEE 5527</strain>
    </source>
</reference>
<dbReference type="InterPro" id="IPR023186">
    <property type="entry name" value="IUNH"/>
</dbReference>
<organism evidence="6 7">
    <name type="scientific">Cryoendolithus antarcticus</name>
    <dbReference type="NCBI Taxonomy" id="1507870"/>
    <lineage>
        <taxon>Eukaryota</taxon>
        <taxon>Fungi</taxon>
        <taxon>Dikarya</taxon>
        <taxon>Ascomycota</taxon>
        <taxon>Pezizomycotina</taxon>
        <taxon>Dothideomycetes</taxon>
        <taxon>Dothideomycetidae</taxon>
        <taxon>Cladosporiales</taxon>
        <taxon>Cladosporiaceae</taxon>
        <taxon>Cryoendolithus</taxon>
    </lineage>
</organism>
<dbReference type="SUPFAM" id="SSF53590">
    <property type="entry name" value="Nucleoside hydrolase"/>
    <property type="match status" value="1"/>
</dbReference>
<dbReference type="AlphaFoldDB" id="A0A1V8T0B1"/>
<comment type="caution">
    <text evidence="6">The sequence shown here is derived from an EMBL/GenBank/DDBJ whole genome shotgun (WGS) entry which is preliminary data.</text>
</comment>
<feature type="region of interest" description="Disordered" evidence="4">
    <location>
        <begin position="238"/>
        <end position="258"/>
    </location>
</feature>
<name>A0A1V8T0B1_9PEZI</name>
<gene>
    <name evidence="6" type="ORF">B0A48_07863</name>
</gene>
<evidence type="ECO:0000259" key="5">
    <source>
        <dbReference type="Pfam" id="PF01156"/>
    </source>
</evidence>
<dbReference type="OrthoDB" id="5783963at2759"/>
<dbReference type="InterPro" id="IPR036452">
    <property type="entry name" value="Ribo_hydro-like"/>
</dbReference>
<accession>A0A1V8T0B1</accession>
<dbReference type="GO" id="GO:0008477">
    <property type="term" value="F:purine nucleosidase activity"/>
    <property type="evidence" value="ECO:0007669"/>
    <property type="project" value="TreeGrafter"/>
</dbReference>
<dbReference type="GO" id="GO:0005829">
    <property type="term" value="C:cytosol"/>
    <property type="evidence" value="ECO:0007669"/>
    <property type="project" value="TreeGrafter"/>
</dbReference>
<comment type="similarity">
    <text evidence="1">Belongs to the IUNH family.</text>
</comment>
<dbReference type="InParanoid" id="A0A1V8T0B1"/>
<dbReference type="GO" id="GO:0006152">
    <property type="term" value="P:purine nucleoside catabolic process"/>
    <property type="evidence" value="ECO:0007669"/>
    <property type="project" value="TreeGrafter"/>
</dbReference>
<protein>
    <recommendedName>
        <fullName evidence="5">Inosine/uridine-preferring nucleoside hydrolase domain-containing protein</fullName>
    </recommendedName>
</protein>
<keyword evidence="3" id="KW-0326">Glycosidase</keyword>
<dbReference type="PANTHER" id="PTHR12304:SF56">
    <property type="entry name" value="HYDROLASE, PUTATIVE (AFU_ORTHOLOGUE AFUA_1G11790)-RELATED"/>
    <property type="match status" value="1"/>
</dbReference>
<evidence type="ECO:0000313" key="6">
    <source>
        <dbReference type="EMBL" id="OQO04846.1"/>
    </source>
</evidence>
<dbReference type="Pfam" id="PF01156">
    <property type="entry name" value="IU_nuc_hydro"/>
    <property type="match status" value="1"/>
</dbReference>
<proteinExistence type="inferred from homology"/>
<evidence type="ECO:0000256" key="4">
    <source>
        <dbReference type="SAM" id="MobiDB-lite"/>
    </source>
</evidence>
<dbReference type="EMBL" id="NAJO01000020">
    <property type="protein sequence ID" value="OQO04846.1"/>
    <property type="molecule type" value="Genomic_DNA"/>
</dbReference>
<sequence>MAPRKVIIDTDPGCDDTLAMLLAFAASPEDLEVLMVSATYGNVELESCLRNVVSLFYHIEKEIEWRKANGRKVGFETLLKTKPIVSVGPEHPLLDTKLMADYFHGNDGLGGISDSHPHLSPADTWKELFDITKAPKDPEIDELRKELESPALFTPSQVPAHLEILRLLRENEPNTITIVAVGPLTNLAIAAAEDAETFLRVKEVVVMGGNLYEVTPVAEFNTFADTVAAARVYALTSPSPHSTMPPVPPTPAGRQTDHAPPPYLQPYPAKLSKQLNVTLFPLDITQQHEISRGEFQSHTAPLISAGSPLAEWVSAWLNSTFHKVESLQDDVTGDAVGLHLHDPMTIWYCITQLDPKWELVRDEDIRVETSGQWTRGMCVIDRRSRKKREVDLEEDISSDHGAWLSAKAGNRLSRCVGSPGTGIFGTYLLEKIFAS</sequence>
<dbReference type="Proteomes" id="UP000192596">
    <property type="component" value="Unassembled WGS sequence"/>
</dbReference>
<dbReference type="InterPro" id="IPR001910">
    <property type="entry name" value="Inosine/uridine_hydrolase_dom"/>
</dbReference>